<proteinExistence type="predicted"/>
<organism evidence="2 3">
    <name type="scientific">Thermofilum adornatum 1505</name>
    <dbReference type="NCBI Taxonomy" id="697581"/>
    <lineage>
        <taxon>Archaea</taxon>
        <taxon>Thermoproteota</taxon>
        <taxon>Thermoprotei</taxon>
        <taxon>Thermofilales</taxon>
        <taxon>Thermofilaceae</taxon>
        <taxon>Thermofilum</taxon>
    </lineage>
</organism>
<keyword evidence="1" id="KW-0472">Membrane</keyword>
<evidence type="ECO:0000256" key="1">
    <source>
        <dbReference type="SAM" id="Phobius"/>
    </source>
</evidence>
<name>A0A3G1A592_9CREN</name>
<dbReference type="AlphaFoldDB" id="A0A3G1A592"/>
<feature type="transmembrane region" description="Helical" evidence="1">
    <location>
        <begin position="46"/>
        <end position="66"/>
    </location>
</feature>
<feature type="transmembrane region" description="Helical" evidence="1">
    <location>
        <begin position="78"/>
        <end position="100"/>
    </location>
</feature>
<gene>
    <name evidence="2" type="ORF">TCARB_0876</name>
</gene>
<feature type="transmembrane region" description="Helical" evidence="1">
    <location>
        <begin position="7"/>
        <end position="26"/>
    </location>
</feature>
<reference evidence="3" key="1">
    <citation type="book" date="2010" name="EXTREMOPHILES" publisher="0:0-0">
        <title>Complete genome sequences of ten hyperthermophilic archaea reveal their metabolic capabilities and possible ecological roles.</title>
        <editorList>
            <person name="?"/>
        </editorList>
        <authorList>
            <person name="Ravin N.V."/>
            <person name="Mardanov A.V."/>
            <person name="Bonch-Osmolovskaya E.A."/>
            <person name="Skryabin K.G."/>
        </authorList>
    </citation>
    <scope>NUCLEOTIDE SEQUENCE [LARGE SCALE GENOMIC DNA]</scope>
    <source>
        <strain evidence="3">1505</strain>
    </source>
</reference>
<dbReference type="KEGG" id="tcb:TCARB_0876"/>
<evidence type="ECO:0000313" key="2">
    <source>
        <dbReference type="EMBL" id="AJB41926.1"/>
    </source>
</evidence>
<keyword evidence="1" id="KW-0812">Transmembrane</keyword>
<sequence>MVHYAPEVSWILIIILIACSSLPPFAPFFWLEQLGKMFSGFPESVIIASIRYVWIVANARIIVTILDTGGNFKPIKINTFVACSSALLLILFILTLKIIYMG</sequence>
<dbReference type="STRING" id="697581.TCARB_0876"/>
<keyword evidence="1" id="KW-1133">Transmembrane helix</keyword>
<dbReference type="EMBL" id="CP007493">
    <property type="protein sequence ID" value="AJB41926.1"/>
    <property type="molecule type" value="Genomic_DNA"/>
</dbReference>
<dbReference type="Proteomes" id="UP000266720">
    <property type="component" value="Chromosome"/>
</dbReference>
<evidence type="ECO:0000313" key="3">
    <source>
        <dbReference type="Proteomes" id="UP000266720"/>
    </source>
</evidence>
<accession>A0A3G1A592</accession>
<protein>
    <submittedName>
        <fullName evidence="2">Uncharacterized protein</fullName>
    </submittedName>
</protein>